<feature type="compositionally biased region" description="Gly residues" evidence="1">
    <location>
        <begin position="58"/>
        <end position="76"/>
    </location>
</feature>
<dbReference type="Proteomes" id="UP000601736">
    <property type="component" value="Unassembled WGS sequence"/>
</dbReference>
<dbReference type="RefSeq" id="WP_090666599.1">
    <property type="nucleotide sequence ID" value="NZ_CAJNAP010000054.1"/>
</dbReference>
<dbReference type="OrthoDB" id="5574393at2"/>
<dbReference type="InterPro" id="IPR025362">
    <property type="entry name" value="DUF4266"/>
</dbReference>
<reference evidence="4 5" key="1">
    <citation type="submission" date="2016-10" db="EMBL/GenBank/DDBJ databases">
        <authorList>
            <person name="de Groot N.N."/>
        </authorList>
    </citation>
    <scope>NUCLEOTIDE SEQUENCE [LARGE SCALE GENOMIC DNA]</scope>
    <source>
        <strain evidence="4 5">Nm146</strain>
    </source>
</reference>
<gene>
    <name evidence="3" type="ORF">NMYAN_80085</name>
    <name evidence="4" type="ORF">SAMN05421880_10453</name>
</gene>
<dbReference type="EMBL" id="FOUF01000004">
    <property type="protein sequence ID" value="SFM01785.1"/>
    <property type="molecule type" value="Genomic_DNA"/>
</dbReference>
<dbReference type="AlphaFoldDB" id="A0A1I4MFH7"/>
<proteinExistence type="predicted"/>
<sequence length="76" mass="7786">MKKCSSVFTSLFLLGVITILAGCSSVAPWERGVLAKPQMALDPHPLQSGVRMHNYGSREGGAGTNAEGGGGGCGCY</sequence>
<feature type="domain" description="DUF4266" evidence="2">
    <location>
        <begin position="26"/>
        <end position="75"/>
    </location>
</feature>
<dbReference type="EMBL" id="CAJNAP010000054">
    <property type="protein sequence ID" value="CAE6517566.1"/>
    <property type="molecule type" value="Genomic_DNA"/>
</dbReference>
<evidence type="ECO:0000313" key="3">
    <source>
        <dbReference type="EMBL" id="CAE6517566.1"/>
    </source>
</evidence>
<feature type="region of interest" description="Disordered" evidence="1">
    <location>
        <begin position="52"/>
        <end position="76"/>
    </location>
</feature>
<evidence type="ECO:0000259" key="2">
    <source>
        <dbReference type="Pfam" id="PF14086"/>
    </source>
</evidence>
<protein>
    <recommendedName>
        <fullName evidence="2">DUF4266 domain-containing protein</fullName>
    </recommendedName>
</protein>
<reference evidence="3" key="2">
    <citation type="submission" date="2021-02" db="EMBL/GenBank/DDBJ databases">
        <authorList>
            <person name="Han P."/>
        </authorList>
    </citation>
    <scope>NUCLEOTIDE SEQUENCE</scope>
    <source>
        <strain evidence="3">Nitrosomonas nitrosa 18-3D</strain>
    </source>
</reference>
<dbReference type="Pfam" id="PF14086">
    <property type="entry name" value="DUF4266"/>
    <property type="match status" value="1"/>
</dbReference>
<dbReference type="PROSITE" id="PS51257">
    <property type="entry name" value="PROKAR_LIPOPROTEIN"/>
    <property type="match status" value="1"/>
</dbReference>
<evidence type="ECO:0000313" key="5">
    <source>
        <dbReference type="Proteomes" id="UP000199561"/>
    </source>
</evidence>
<keyword evidence="5" id="KW-1185">Reference proteome</keyword>
<evidence type="ECO:0000313" key="4">
    <source>
        <dbReference type="EMBL" id="SFM01785.1"/>
    </source>
</evidence>
<evidence type="ECO:0000256" key="1">
    <source>
        <dbReference type="SAM" id="MobiDB-lite"/>
    </source>
</evidence>
<name>A0A1I4MFH7_9PROT</name>
<dbReference type="Proteomes" id="UP000199561">
    <property type="component" value="Unassembled WGS sequence"/>
</dbReference>
<accession>A0A1I4MFH7</accession>
<dbReference type="STRING" id="52442.SAMN05421880_10453"/>
<organism evidence="4 5">
    <name type="scientific">Nitrosomonas nitrosa</name>
    <dbReference type="NCBI Taxonomy" id="52442"/>
    <lineage>
        <taxon>Bacteria</taxon>
        <taxon>Pseudomonadati</taxon>
        <taxon>Pseudomonadota</taxon>
        <taxon>Betaproteobacteria</taxon>
        <taxon>Nitrosomonadales</taxon>
        <taxon>Nitrosomonadaceae</taxon>
        <taxon>Nitrosomonas</taxon>
    </lineage>
</organism>